<dbReference type="EMBL" id="VOEI01000004">
    <property type="protein sequence ID" value="TWR25601.1"/>
    <property type="molecule type" value="Genomic_DNA"/>
</dbReference>
<comment type="caution">
    <text evidence="2">The sequence shown here is derived from an EMBL/GenBank/DDBJ whole genome shotgun (WGS) entry which is preliminary data.</text>
</comment>
<feature type="region of interest" description="Disordered" evidence="1">
    <location>
        <begin position="1"/>
        <end position="63"/>
    </location>
</feature>
<evidence type="ECO:0000313" key="3">
    <source>
        <dbReference type="Proteomes" id="UP000318010"/>
    </source>
</evidence>
<dbReference type="Proteomes" id="UP000318010">
    <property type="component" value="Unassembled WGS sequence"/>
</dbReference>
<accession>A0A563U2M7</accession>
<sequence>MSKQHKTIPNEPEEMPAHIEGPEITRPGDPKTPEIPKEAPDDIPSEIIPEPNKDRDDGTVHPG</sequence>
<evidence type="ECO:0000313" key="2">
    <source>
        <dbReference type="EMBL" id="TWR25601.1"/>
    </source>
</evidence>
<feature type="compositionally biased region" description="Basic and acidic residues" evidence="1">
    <location>
        <begin position="15"/>
        <end position="40"/>
    </location>
</feature>
<feature type="compositionally biased region" description="Basic and acidic residues" evidence="1">
    <location>
        <begin position="51"/>
        <end position="63"/>
    </location>
</feature>
<protein>
    <submittedName>
        <fullName evidence="2">Uncharacterized protein</fullName>
    </submittedName>
</protein>
<reference evidence="2 3" key="1">
    <citation type="submission" date="2019-07" db="EMBL/GenBank/DDBJ databases">
        <authorList>
            <person name="Kim J."/>
        </authorList>
    </citation>
    <scope>NUCLEOTIDE SEQUENCE [LARGE SCALE GENOMIC DNA]</scope>
    <source>
        <strain evidence="2 3">MJ1a</strain>
    </source>
</reference>
<dbReference type="AlphaFoldDB" id="A0A563U2M7"/>
<name>A0A563U2M7_9SPHI</name>
<dbReference type="RefSeq" id="WP_146272166.1">
    <property type="nucleotide sequence ID" value="NZ_VOEI01000004.1"/>
</dbReference>
<keyword evidence="3" id="KW-1185">Reference proteome</keyword>
<dbReference type="OrthoDB" id="800040at2"/>
<gene>
    <name evidence="2" type="ORF">FPZ42_13485</name>
</gene>
<organism evidence="2 3">
    <name type="scientific">Mucilaginibacter achroorhodeus</name>
    <dbReference type="NCBI Taxonomy" id="2599294"/>
    <lineage>
        <taxon>Bacteria</taxon>
        <taxon>Pseudomonadati</taxon>
        <taxon>Bacteroidota</taxon>
        <taxon>Sphingobacteriia</taxon>
        <taxon>Sphingobacteriales</taxon>
        <taxon>Sphingobacteriaceae</taxon>
        <taxon>Mucilaginibacter</taxon>
    </lineage>
</organism>
<proteinExistence type="predicted"/>
<evidence type="ECO:0000256" key="1">
    <source>
        <dbReference type="SAM" id="MobiDB-lite"/>
    </source>
</evidence>